<evidence type="ECO:0000313" key="8">
    <source>
        <dbReference type="EMBL" id="RDW91110.1"/>
    </source>
</evidence>
<comment type="subcellular location">
    <subcellularLocation>
        <location evidence="1">Membrane</location>
        <topology evidence="1">Single-pass membrane protein</topology>
    </subcellularLocation>
</comment>
<dbReference type="SMART" id="SM00321">
    <property type="entry name" value="WSC"/>
    <property type="match status" value="2"/>
</dbReference>
<keyword evidence="5" id="KW-0472">Membrane</keyword>
<reference evidence="8 9" key="1">
    <citation type="journal article" date="2018" name="IMA Fungus">
        <title>IMA Genome-F 9: Draft genome sequence of Annulohypoxylon stygium, Aspergillus mulundensis, Berkeleyomyces basicola (syn. Thielaviopsis basicola), Ceratocystis smalleyi, two Cercospora beticola strains, Coleophoma cylindrospora, Fusarium fracticaudum, Phialophora cf. hyalina, and Morchella septimelata.</title>
        <authorList>
            <person name="Wingfield B.D."/>
            <person name="Bills G.F."/>
            <person name="Dong Y."/>
            <person name="Huang W."/>
            <person name="Nel W.J."/>
            <person name="Swalarsk-Parry B.S."/>
            <person name="Vaghefi N."/>
            <person name="Wilken P.M."/>
            <person name="An Z."/>
            <person name="de Beer Z.W."/>
            <person name="De Vos L."/>
            <person name="Chen L."/>
            <person name="Duong T.A."/>
            <person name="Gao Y."/>
            <person name="Hammerbacher A."/>
            <person name="Kikkert J.R."/>
            <person name="Li Y."/>
            <person name="Li H."/>
            <person name="Li K."/>
            <person name="Li Q."/>
            <person name="Liu X."/>
            <person name="Ma X."/>
            <person name="Naidoo K."/>
            <person name="Pethybridge S.J."/>
            <person name="Sun J."/>
            <person name="Steenkamp E.T."/>
            <person name="van der Nest M.A."/>
            <person name="van Wyk S."/>
            <person name="Wingfield M.J."/>
            <person name="Xiong C."/>
            <person name="Yue Q."/>
            <person name="Zhang X."/>
        </authorList>
    </citation>
    <scope>NUCLEOTIDE SEQUENCE [LARGE SCALE GENOMIC DNA]</scope>
    <source>
        <strain evidence="8 9">BP5796</strain>
    </source>
</reference>
<name>A0A3D8SXX5_9HELO</name>
<keyword evidence="9" id="KW-1185">Reference proteome</keyword>
<dbReference type="InterPro" id="IPR051836">
    <property type="entry name" value="Kremen_rcpt"/>
</dbReference>
<evidence type="ECO:0000256" key="3">
    <source>
        <dbReference type="ARBA" id="ARBA00022729"/>
    </source>
</evidence>
<dbReference type="GO" id="GO:0005886">
    <property type="term" value="C:plasma membrane"/>
    <property type="evidence" value="ECO:0007669"/>
    <property type="project" value="TreeGrafter"/>
</dbReference>
<dbReference type="AlphaFoldDB" id="A0A3D8SXX5"/>
<dbReference type="EMBL" id="PDLN01000003">
    <property type="protein sequence ID" value="RDW91110.1"/>
    <property type="molecule type" value="Genomic_DNA"/>
</dbReference>
<dbReference type="PANTHER" id="PTHR24269">
    <property type="entry name" value="KREMEN PROTEIN"/>
    <property type="match status" value="1"/>
</dbReference>
<evidence type="ECO:0000313" key="9">
    <source>
        <dbReference type="Proteomes" id="UP000256328"/>
    </source>
</evidence>
<keyword evidence="3" id="KW-0732">Signal</keyword>
<comment type="caution">
    <text evidence="8">The sequence shown here is derived from an EMBL/GenBank/DDBJ whole genome shotgun (WGS) entry which is preliminary data.</text>
</comment>
<dbReference type="PROSITE" id="PS51212">
    <property type="entry name" value="WSC"/>
    <property type="match status" value="2"/>
</dbReference>
<sequence length="223" mass="23357">MPSRHFWWFRPEVGRTLTGGGYTNQANMTSDTCIDYCTIKGFTYAGTELSSMCYCGMSIASNASQAPTSDCASACAGNSTQPCGGSQRLNMFWSNTTGPQINPGNNSWAFAGCYTDGANSRTLPNGVATVGGSVNMTVATCTTACRQNGYNLAGMESGGQCWCAPSIMNGGTLAPEGVSGCNQLCNGNLSEYCGGTSRLSVYDFNRTVTLPPLAPEQQLRAPA</sequence>
<keyword evidence="2" id="KW-0812">Transmembrane</keyword>
<feature type="domain" description="WSC" evidence="7">
    <location>
        <begin position="107"/>
        <end position="205"/>
    </location>
</feature>
<accession>A0A3D8SXX5</accession>
<gene>
    <name evidence="8" type="ORF">BP5796_02275</name>
</gene>
<dbReference type="OrthoDB" id="5985073at2759"/>
<dbReference type="Pfam" id="PF01822">
    <property type="entry name" value="WSC"/>
    <property type="match status" value="2"/>
</dbReference>
<keyword evidence="4" id="KW-1133">Transmembrane helix</keyword>
<protein>
    <recommendedName>
        <fullName evidence="7">WSC domain-containing protein</fullName>
    </recommendedName>
</protein>
<dbReference type="PANTHER" id="PTHR24269:SF16">
    <property type="entry name" value="PROTEIN SLG1"/>
    <property type="match status" value="1"/>
</dbReference>
<evidence type="ECO:0000256" key="5">
    <source>
        <dbReference type="ARBA" id="ARBA00023136"/>
    </source>
</evidence>
<dbReference type="Proteomes" id="UP000256328">
    <property type="component" value="Unassembled WGS sequence"/>
</dbReference>
<evidence type="ECO:0000256" key="1">
    <source>
        <dbReference type="ARBA" id="ARBA00004167"/>
    </source>
</evidence>
<feature type="domain" description="WSC" evidence="7">
    <location>
        <begin position="1"/>
        <end position="95"/>
    </location>
</feature>
<dbReference type="InterPro" id="IPR002889">
    <property type="entry name" value="WSC_carb-bd"/>
</dbReference>
<evidence type="ECO:0000256" key="2">
    <source>
        <dbReference type="ARBA" id="ARBA00022692"/>
    </source>
</evidence>
<keyword evidence="6" id="KW-0325">Glycoprotein</keyword>
<organism evidence="8 9">
    <name type="scientific">Coleophoma crateriformis</name>
    <dbReference type="NCBI Taxonomy" id="565419"/>
    <lineage>
        <taxon>Eukaryota</taxon>
        <taxon>Fungi</taxon>
        <taxon>Dikarya</taxon>
        <taxon>Ascomycota</taxon>
        <taxon>Pezizomycotina</taxon>
        <taxon>Leotiomycetes</taxon>
        <taxon>Helotiales</taxon>
        <taxon>Dermateaceae</taxon>
        <taxon>Coleophoma</taxon>
    </lineage>
</organism>
<proteinExistence type="predicted"/>
<evidence type="ECO:0000259" key="7">
    <source>
        <dbReference type="PROSITE" id="PS51212"/>
    </source>
</evidence>
<evidence type="ECO:0000256" key="4">
    <source>
        <dbReference type="ARBA" id="ARBA00022989"/>
    </source>
</evidence>
<evidence type="ECO:0000256" key="6">
    <source>
        <dbReference type="ARBA" id="ARBA00023180"/>
    </source>
</evidence>